<feature type="region of interest" description="Disordered" evidence="1">
    <location>
        <begin position="142"/>
        <end position="161"/>
    </location>
</feature>
<comment type="caution">
    <text evidence="2">The sequence shown here is derived from an EMBL/GenBank/DDBJ whole genome shotgun (WGS) entry which is preliminary data.</text>
</comment>
<organism evidence="2 3">
    <name type="scientific">Alicyclobacillus ferrooxydans</name>
    <dbReference type="NCBI Taxonomy" id="471514"/>
    <lineage>
        <taxon>Bacteria</taxon>
        <taxon>Bacillati</taxon>
        <taxon>Bacillota</taxon>
        <taxon>Bacilli</taxon>
        <taxon>Bacillales</taxon>
        <taxon>Alicyclobacillaceae</taxon>
        <taxon>Alicyclobacillus</taxon>
    </lineage>
</organism>
<dbReference type="AlphaFoldDB" id="A0A0P9ET88"/>
<dbReference type="OrthoDB" id="8967912at2"/>
<reference evidence="2 3" key="1">
    <citation type="submission" date="2015-09" db="EMBL/GenBank/DDBJ databases">
        <title>Draft genome sequence of Alicyclobacillus ferrooxydans DSM 22381.</title>
        <authorList>
            <person name="Hemp J."/>
        </authorList>
    </citation>
    <scope>NUCLEOTIDE SEQUENCE [LARGE SCALE GENOMIC DNA]</scope>
    <source>
        <strain evidence="2 3">TC-34</strain>
    </source>
</reference>
<gene>
    <name evidence="2" type="ORF">AN477_19550</name>
</gene>
<protein>
    <submittedName>
        <fullName evidence="2">Uncharacterized protein</fullName>
    </submittedName>
</protein>
<name>A0A0P9ET88_9BACL</name>
<dbReference type="PATRIC" id="fig|471514.4.peg.1008"/>
<evidence type="ECO:0000313" key="3">
    <source>
        <dbReference type="Proteomes" id="UP000050482"/>
    </source>
</evidence>
<dbReference type="EMBL" id="LJCO01000085">
    <property type="protein sequence ID" value="KPV41974.1"/>
    <property type="molecule type" value="Genomic_DNA"/>
</dbReference>
<accession>A0A0P9ET88</accession>
<dbReference type="Proteomes" id="UP000050482">
    <property type="component" value="Unassembled WGS sequence"/>
</dbReference>
<proteinExistence type="predicted"/>
<sequence length="161" mass="18541">MPDIHIESRTIRDIVIDPAHADRTESETFRKAKDRLKEDCHYQCWICGATENLQVHHFAVEYMHKHLADLEKVKEFVEEFDPYGYGRLLRHKPLKSVEEVRCLLVLCQAHHTGVDHEDGNSGTGIHSTTFPTWLIQKLAKEGKNPVPQPGETAKQVEKHVQ</sequence>
<evidence type="ECO:0000256" key="1">
    <source>
        <dbReference type="SAM" id="MobiDB-lite"/>
    </source>
</evidence>
<evidence type="ECO:0000313" key="2">
    <source>
        <dbReference type="EMBL" id="KPV41974.1"/>
    </source>
</evidence>
<keyword evidence="3" id="KW-1185">Reference proteome</keyword>
<dbReference type="RefSeq" id="WP_083486495.1">
    <property type="nucleotide sequence ID" value="NZ_LJCO01000085.1"/>
</dbReference>